<dbReference type="InterPro" id="IPR002885">
    <property type="entry name" value="PPR_rpt"/>
</dbReference>
<name>A0A8J6D7G9_9ROSI</name>
<evidence type="ECO:0000256" key="1">
    <source>
        <dbReference type="ARBA" id="ARBA00022737"/>
    </source>
</evidence>
<evidence type="ECO:0000313" key="6">
    <source>
        <dbReference type="Proteomes" id="UP000701853"/>
    </source>
</evidence>
<dbReference type="PROSITE" id="PS51375">
    <property type="entry name" value="PPR"/>
    <property type="match status" value="4"/>
</dbReference>
<feature type="domain" description="ACT" evidence="4">
    <location>
        <begin position="332"/>
        <end position="408"/>
    </location>
</feature>
<dbReference type="PANTHER" id="PTHR31096:SF55">
    <property type="entry name" value="ACT DOMAIN-CONTAINING PROTEIN ACR6"/>
    <property type="match status" value="1"/>
</dbReference>
<dbReference type="InterPro" id="IPR011990">
    <property type="entry name" value="TPR-like_helical_dom_sf"/>
</dbReference>
<evidence type="ECO:0000259" key="4">
    <source>
        <dbReference type="PROSITE" id="PS51671"/>
    </source>
</evidence>
<dbReference type="PROSITE" id="PS51671">
    <property type="entry name" value="ACT"/>
    <property type="match status" value="3"/>
</dbReference>
<gene>
    <name evidence="5" type="ORF">CXB51_003497</name>
</gene>
<reference evidence="5 6" key="1">
    <citation type="journal article" date="2021" name="bioRxiv">
        <title>The Gossypium anomalum genome as a resource for cotton improvement and evolutionary analysis of hybrid incompatibility.</title>
        <authorList>
            <person name="Grover C.E."/>
            <person name="Yuan D."/>
            <person name="Arick M.A."/>
            <person name="Miller E.R."/>
            <person name="Hu G."/>
            <person name="Peterson D.G."/>
            <person name="Wendel J.F."/>
            <person name="Udall J.A."/>
        </authorList>
    </citation>
    <scope>NUCLEOTIDE SEQUENCE [LARGE SCALE GENOMIC DNA]</scope>
    <source>
        <strain evidence="5">JFW-Udall</strain>
        <tissue evidence="5">Leaf</tissue>
    </source>
</reference>
<organism evidence="5 6">
    <name type="scientific">Gossypium anomalum</name>
    <dbReference type="NCBI Taxonomy" id="47600"/>
    <lineage>
        <taxon>Eukaryota</taxon>
        <taxon>Viridiplantae</taxon>
        <taxon>Streptophyta</taxon>
        <taxon>Embryophyta</taxon>
        <taxon>Tracheophyta</taxon>
        <taxon>Spermatophyta</taxon>
        <taxon>Magnoliopsida</taxon>
        <taxon>eudicotyledons</taxon>
        <taxon>Gunneridae</taxon>
        <taxon>Pentapetalae</taxon>
        <taxon>rosids</taxon>
        <taxon>malvids</taxon>
        <taxon>Malvales</taxon>
        <taxon>Malvaceae</taxon>
        <taxon>Malvoideae</taxon>
        <taxon>Gossypium</taxon>
    </lineage>
</organism>
<dbReference type="Gene3D" id="3.30.70.260">
    <property type="match status" value="1"/>
</dbReference>
<evidence type="ECO:0000256" key="2">
    <source>
        <dbReference type="PROSITE-ProRule" id="PRU00708"/>
    </source>
</evidence>
<dbReference type="CDD" id="cd04926">
    <property type="entry name" value="ACT_ACR_4"/>
    <property type="match status" value="1"/>
</dbReference>
<dbReference type="GO" id="GO:0016597">
    <property type="term" value="F:amino acid binding"/>
    <property type="evidence" value="ECO:0007669"/>
    <property type="project" value="UniProtKB-UniRule"/>
</dbReference>
<evidence type="ECO:0000313" key="5">
    <source>
        <dbReference type="EMBL" id="KAG8501337.1"/>
    </source>
</evidence>
<dbReference type="Gene3D" id="1.25.40.10">
    <property type="entry name" value="Tetratricopeptide repeat domain"/>
    <property type="match status" value="4"/>
</dbReference>
<keyword evidence="6" id="KW-1185">Reference proteome</keyword>
<dbReference type="SUPFAM" id="SSF55021">
    <property type="entry name" value="ACT-like"/>
    <property type="match status" value="3"/>
</dbReference>
<dbReference type="CDD" id="cd04895">
    <property type="entry name" value="ACT_ACR_1"/>
    <property type="match status" value="1"/>
</dbReference>
<dbReference type="InterPro" id="IPR045865">
    <property type="entry name" value="ACT-like_dom_sf"/>
</dbReference>
<dbReference type="CDD" id="cd04897">
    <property type="entry name" value="ACT_ACR_3"/>
    <property type="match status" value="1"/>
</dbReference>
<feature type="domain" description="ACT" evidence="4">
    <location>
        <begin position="29"/>
        <end position="108"/>
    </location>
</feature>
<dbReference type="CDD" id="cd04925">
    <property type="entry name" value="ACT_ACR_2"/>
    <property type="match status" value="1"/>
</dbReference>
<dbReference type="NCBIfam" id="TIGR00756">
    <property type="entry name" value="PPR"/>
    <property type="match status" value="4"/>
</dbReference>
<feature type="repeat" description="PPR" evidence="2">
    <location>
        <begin position="844"/>
        <end position="878"/>
    </location>
</feature>
<feature type="domain" description="ACT" evidence="4">
    <location>
        <begin position="118"/>
        <end position="202"/>
    </location>
</feature>
<protein>
    <recommendedName>
        <fullName evidence="3">ACT domain-containing protein ACR</fullName>
    </recommendedName>
    <alternativeName>
        <fullName evidence="3">Protein ACT DOMAIN REPEATS</fullName>
    </alternativeName>
</protein>
<dbReference type="InterPro" id="IPR002912">
    <property type="entry name" value="ACT_dom"/>
</dbReference>
<dbReference type="OrthoDB" id="185373at2759"/>
<feature type="repeat" description="PPR" evidence="2">
    <location>
        <begin position="949"/>
        <end position="983"/>
    </location>
</feature>
<dbReference type="AlphaFoldDB" id="A0A8J6D7G9"/>
<dbReference type="Proteomes" id="UP000701853">
    <property type="component" value="Chromosome 2"/>
</dbReference>
<keyword evidence="1 3" id="KW-0677">Repeat</keyword>
<dbReference type="EMBL" id="JAHUZN010000002">
    <property type="protein sequence ID" value="KAG8501337.1"/>
    <property type="molecule type" value="Genomic_DNA"/>
</dbReference>
<comment type="caution">
    <text evidence="5">The sequence shown here is derived from an EMBL/GenBank/DDBJ whole genome shotgun (WGS) entry which is preliminary data.</text>
</comment>
<proteinExistence type="predicted"/>
<evidence type="ECO:0000256" key="3">
    <source>
        <dbReference type="RuleBase" id="RU369043"/>
    </source>
</evidence>
<accession>A0A8J6D7G9</accession>
<dbReference type="Pfam" id="PF01842">
    <property type="entry name" value="ACT"/>
    <property type="match status" value="2"/>
</dbReference>
<dbReference type="SUPFAM" id="SSF81901">
    <property type="entry name" value="HCP-like"/>
    <property type="match status" value="1"/>
</dbReference>
<dbReference type="Pfam" id="PF01535">
    <property type="entry name" value="PPR"/>
    <property type="match status" value="2"/>
</dbReference>
<feature type="repeat" description="PPR" evidence="2">
    <location>
        <begin position="914"/>
        <end position="948"/>
    </location>
</feature>
<comment type="function">
    <text evidence="3">Binds amino acids.</text>
</comment>
<dbReference type="InterPro" id="IPR040217">
    <property type="entry name" value="ACR1-12"/>
</dbReference>
<dbReference type="PANTHER" id="PTHR31096">
    <property type="entry name" value="ACT DOMAIN-CONTAINING PROTEIN ACR4-RELATED"/>
    <property type="match status" value="1"/>
</dbReference>
<feature type="repeat" description="PPR" evidence="2">
    <location>
        <begin position="879"/>
        <end position="913"/>
    </location>
</feature>
<sequence>MDDEFAKLVRRVNQPRVVIDNNACEDATVIQVDSVNKHGILLEVVQVLTDMNLTITKAYISSDGGWFMDVFNVVDNDGNKIRDKEVMDYIQSRIETSAGFVPSRRGSVGVMPAEEHTSIELAGTDRPGLLSEVCAVLADLHCNVVNAEIWTHNARAAAVVHVTDDSMGCAISDPKRVSTIKELLCNVLKGSDDLKTAKTTLSAPGVMHRERRLHQIMFADRDYERVEKAGVRAVEEGSSRPQVTLLNIEKDYTVVTMRSKDRPKLLFDIVCTLTDMQYVVFHGMVNTGRIEAYQEFYIRHVDGLPISSEAERVRVIQCLEAAIERRASEGLELELCTDDRLGLLSDITRIFRENSLCIRRALISTKGGKAKDTFYVTDVTGNPVDPKIIDSIRAQIGHTALQVKRNSSLAPKPPHQETTMGHFFGNLFKARTFQNFKRLAPRQYTPIMRTVTDLATRIGRALISASNHATPNPTWTPSLEQTLLRLGCRESLTPSLVARVIDSFPSTHYSLALGFFNWASRKPGFSHDSISYQSILKSLSSSHQFNAIETLLKQVKAQKLSLDPSVYRFIISSLIKGKKTQNAIWVFNEVNSLSAELGSELCNSLLATSVSDGYFVESQKVFDEMFHKGIVFNTIGLGLFIWGSCKNGELSKVLSLLDEVKKGSSWDVNGSIIAVLVVHGLCFSSRESEAFWALDELRSRGCKPDFIAYSIVAEEFRMTNNVVERELVLKKKRKLGVAPRSNDYREFILGLILERRISEARDLGEAIVSGNFPIEDDVLNALIGSVSRIDPGSAIMFLNFMVGKERLPTLSTLSNLSKNLCKRSKGDELWEVYQVLSSHGYFSDLESYNVMVSFFCRAGRLREAYKVLQEMKTKGLSPNVLFYNHLMEACCKEDLVRPAKRLWDEMFASGCPGNLSTYNILIRKLSQIGEVEEAMRLFRHMAEKGVPPDATTYTALLEGLCQESDFKSAFEIFNKSVEQDVRLAQTILGTFVIHLCRKGQFPVASKLLCVLNSDIAHSGTHVVMLKWLANAKEIQLAIKHIQRVRGTSPSILQAIFSKLAASVSSTSGPNSTEQLLQAIQEEGPVDCKIY</sequence>
<dbReference type="Pfam" id="PF13041">
    <property type="entry name" value="PPR_2"/>
    <property type="match status" value="2"/>
</dbReference>